<comment type="caution">
    <text evidence="1">The sequence shown here is derived from an EMBL/GenBank/DDBJ whole genome shotgun (WGS) entry which is preliminary data.</text>
</comment>
<keyword evidence="1" id="KW-0645">Protease</keyword>
<dbReference type="GO" id="GO:0008237">
    <property type="term" value="F:metallopeptidase activity"/>
    <property type="evidence" value="ECO:0007669"/>
    <property type="project" value="UniProtKB-KW"/>
</dbReference>
<dbReference type="EMBL" id="JAPDNS010000001">
    <property type="protein sequence ID" value="MCW3483214.1"/>
    <property type="molecule type" value="Genomic_DNA"/>
</dbReference>
<dbReference type="Gene3D" id="3.40.390.10">
    <property type="entry name" value="Collagenase (Catalytic Domain)"/>
    <property type="match status" value="1"/>
</dbReference>
<keyword evidence="1" id="KW-0378">Hydrolase</keyword>
<dbReference type="InterPro" id="IPR024079">
    <property type="entry name" value="MetalloPept_cat_dom_sf"/>
</dbReference>
<dbReference type="Proteomes" id="UP001207742">
    <property type="component" value="Unassembled WGS sequence"/>
</dbReference>
<evidence type="ECO:0000313" key="2">
    <source>
        <dbReference type="Proteomes" id="UP001207742"/>
    </source>
</evidence>
<dbReference type="PROSITE" id="PS51257">
    <property type="entry name" value="PROKAR_LIPOPROTEIN"/>
    <property type="match status" value="1"/>
</dbReference>
<proteinExistence type="predicted"/>
<reference evidence="1 2" key="1">
    <citation type="submission" date="2022-10" db="EMBL/GenBank/DDBJ databases">
        <title>Chitinophaga nivalis PC15 sp. nov., isolated from Pyeongchang county, South Korea.</title>
        <authorList>
            <person name="Trinh H.N."/>
        </authorList>
    </citation>
    <scope>NUCLEOTIDE SEQUENCE [LARGE SCALE GENOMIC DNA]</scope>
    <source>
        <strain evidence="1 2">PC14</strain>
    </source>
</reference>
<dbReference type="SUPFAM" id="SSF55486">
    <property type="entry name" value="Metalloproteases ('zincins'), catalytic domain"/>
    <property type="match status" value="1"/>
</dbReference>
<organism evidence="1 2">
    <name type="scientific">Chitinophaga nivalis</name>
    <dbReference type="NCBI Taxonomy" id="2991709"/>
    <lineage>
        <taxon>Bacteria</taxon>
        <taxon>Pseudomonadati</taxon>
        <taxon>Bacteroidota</taxon>
        <taxon>Chitinophagia</taxon>
        <taxon>Chitinophagales</taxon>
        <taxon>Chitinophagaceae</taxon>
        <taxon>Chitinophaga</taxon>
    </lineage>
</organism>
<dbReference type="InterPro" id="IPR024653">
    <property type="entry name" value="Peptidase_M10/M27/M57"/>
</dbReference>
<sequence length="297" mass="31788">MSALKQIVFPLCCTAALLSACNKKDAAVSGSETTANKSELTLDQQIVIARAGFSPTYAAKVNGGYLVEGDILLSDAQLAGFTRELQAFRKAGPITEQYQSTYKVGSLPRIVRIAVDAGTSDPLFIAATDIAIARYNAQGLQLTFQRVDKAVAADIKILGEDLGTSGGSTILGVSAGFPDSAGNPATPIKLNNKYYSNTYKDTLTFATTIAHEIGHAIGFRHSDYMNRGYSCGYTPWNDFLKKLGIDNYNEGDGGVGAIHIPNTPVDPEARSWMLACSDGTDRPFTANDSIALRQLYH</sequence>
<keyword evidence="2" id="KW-1185">Reference proteome</keyword>
<dbReference type="Pfam" id="PF12388">
    <property type="entry name" value="Peptidase_M57"/>
    <property type="match status" value="1"/>
</dbReference>
<name>A0ABT3IGX5_9BACT</name>
<accession>A0ABT3IGX5</accession>
<gene>
    <name evidence="1" type="ORF">OL497_04880</name>
</gene>
<evidence type="ECO:0000313" key="1">
    <source>
        <dbReference type="EMBL" id="MCW3483214.1"/>
    </source>
</evidence>
<keyword evidence="1" id="KW-0482">Metalloprotease</keyword>
<protein>
    <submittedName>
        <fullName evidence="1">Zinc-dependent metalloprotease</fullName>
    </submittedName>
</protein>
<dbReference type="RefSeq" id="WP_264728310.1">
    <property type="nucleotide sequence ID" value="NZ_JAPDNR010000001.1"/>
</dbReference>